<dbReference type="InterPro" id="IPR002110">
    <property type="entry name" value="Ankyrin_rpt"/>
</dbReference>
<dbReference type="EMBL" id="JASCZI010061098">
    <property type="protein sequence ID" value="MED6137620.1"/>
    <property type="molecule type" value="Genomic_DNA"/>
</dbReference>
<dbReference type="InterPro" id="IPR026961">
    <property type="entry name" value="PGG_dom"/>
</dbReference>
<dbReference type="Proteomes" id="UP001341840">
    <property type="component" value="Unassembled WGS sequence"/>
</dbReference>
<protein>
    <recommendedName>
        <fullName evidence="4">PGG domain-containing protein</fullName>
    </recommendedName>
</protein>
<sequence>MANNVDPLKEAALTGDIERLYALIQENPNILRDVDEKPFVDTPLHIAASLDIRTNPDPGLEIKCFFFATEIMALKPSFALKLNPQGFSPLHLAIKNGHSKLASRLVEMNKELVRVKGREGNTPLHLVSQIGDCDLLVRFLLACPDSIEDVNSRDETALHVAVRYRQFDALVVLVGWLRRNTRMGADVLEGSILNWRDVANNTILHLSVINQDIQALDFLIKQGELYLDAKNSEKKTALDLAANEEDMKSKLSRAGARPVSSVGDNPPDTPLYIFRRPISVFEEIKIIIGRFRGAMSASQRDAYLVAAALILTAIYQSALSPPGGFYQADAINLNVTSSLLNSAAGKSVLATNKFTFLTFINTIALVFTIMALFILIPAGKIGLFLVAPTFYFGVSYLYSIELIKPPREVTGHQTAGQVTLLFFILFLGMFITFVMNVSGFFIKEKPKRFIRQLKMLFSKERSSNI</sequence>
<feature type="transmembrane region" description="Helical" evidence="3">
    <location>
        <begin position="354"/>
        <end position="376"/>
    </location>
</feature>
<accession>A0ABU6SN18</accession>
<evidence type="ECO:0000259" key="4">
    <source>
        <dbReference type="Pfam" id="PF13962"/>
    </source>
</evidence>
<evidence type="ECO:0000256" key="3">
    <source>
        <dbReference type="SAM" id="Phobius"/>
    </source>
</evidence>
<reference evidence="5 6" key="1">
    <citation type="journal article" date="2023" name="Plants (Basel)">
        <title>Bridging the Gap: Combining Genomics and Transcriptomics Approaches to Understand Stylosanthes scabra, an Orphan Legume from the Brazilian Caatinga.</title>
        <authorList>
            <person name="Ferreira-Neto J.R.C."/>
            <person name="da Silva M.D."/>
            <person name="Binneck E."/>
            <person name="de Melo N.F."/>
            <person name="da Silva R.H."/>
            <person name="de Melo A.L.T.M."/>
            <person name="Pandolfi V."/>
            <person name="Bustamante F.O."/>
            <person name="Brasileiro-Vidal A.C."/>
            <person name="Benko-Iseppon A.M."/>
        </authorList>
    </citation>
    <scope>NUCLEOTIDE SEQUENCE [LARGE SCALE GENOMIC DNA]</scope>
    <source>
        <tissue evidence="5">Leaves</tissue>
    </source>
</reference>
<feature type="domain" description="PGG" evidence="4">
    <location>
        <begin position="299"/>
        <end position="377"/>
    </location>
</feature>
<feature type="transmembrane region" description="Helical" evidence="3">
    <location>
        <begin position="302"/>
        <end position="319"/>
    </location>
</feature>
<evidence type="ECO:0000256" key="1">
    <source>
        <dbReference type="ARBA" id="ARBA00004413"/>
    </source>
</evidence>
<dbReference type="Gene3D" id="1.25.40.20">
    <property type="entry name" value="Ankyrin repeat-containing domain"/>
    <property type="match status" value="1"/>
</dbReference>
<comment type="subcellular location">
    <subcellularLocation>
        <location evidence="1">Cell membrane</location>
        <topology evidence="1">Peripheral membrane protein</topology>
        <orientation evidence="1">Cytoplasmic side</orientation>
    </subcellularLocation>
</comment>
<feature type="repeat" description="ANK" evidence="2">
    <location>
        <begin position="85"/>
        <end position="112"/>
    </location>
</feature>
<feature type="repeat" description="ANK" evidence="2">
    <location>
        <begin position="119"/>
        <end position="152"/>
    </location>
</feature>
<dbReference type="PANTHER" id="PTHR24128">
    <property type="entry name" value="HOMEOBOX PROTEIN WARIAI"/>
    <property type="match status" value="1"/>
</dbReference>
<keyword evidence="3" id="KW-0812">Transmembrane</keyword>
<keyword evidence="3" id="KW-1133">Transmembrane helix</keyword>
<dbReference type="SUPFAM" id="SSF48403">
    <property type="entry name" value="Ankyrin repeat"/>
    <property type="match status" value="1"/>
</dbReference>
<keyword evidence="6" id="KW-1185">Reference proteome</keyword>
<keyword evidence="2" id="KW-0040">ANK repeat</keyword>
<proteinExistence type="predicted"/>
<dbReference type="PROSITE" id="PS50297">
    <property type="entry name" value="ANK_REP_REGION"/>
    <property type="match status" value="2"/>
</dbReference>
<evidence type="ECO:0000256" key="2">
    <source>
        <dbReference type="PROSITE-ProRule" id="PRU00023"/>
    </source>
</evidence>
<evidence type="ECO:0000313" key="6">
    <source>
        <dbReference type="Proteomes" id="UP001341840"/>
    </source>
</evidence>
<name>A0ABU6SN18_9FABA</name>
<feature type="transmembrane region" description="Helical" evidence="3">
    <location>
        <begin position="383"/>
        <end position="400"/>
    </location>
</feature>
<evidence type="ECO:0000313" key="5">
    <source>
        <dbReference type="EMBL" id="MED6137620.1"/>
    </source>
</evidence>
<gene>
    <name evidence="5" type="ORF">PIB30_066658</name>
</gene>
<dbReference type="Pfam" id="PF12796">
    <property type="entry name" value="Ank_2"/>
    <property type="match status" value="1"/>
</dbReference>
<dbReference type="PROSITE" id="PS50088">
    <property type="entry name" value="ANK_REPEAT"/>
    <property type="match status" value="2"/>
</dbReference>
<keyword evidence="3" id="KW-0472">Membrane</keyword>
<dbReference type="SMART" id="SM00248">
    <property type="entry name" value="ANK"/>
    <property type="match status" value="5"/>
</dbReference>
<comment type="caution">
    <text evidence="5">The sequence shown here is derived from an EMBL/GenBank/DDBJ whole genome shotgun (WGS) entry which is preliminary data.</text>
</comment>
<dbReference type="PANTHER" id="PTHR24128:SF87">
    <property type="entry name" value="ANKYRIN REPEAT FAMILY PROTEIN"/>
    <property type="match status" value="1"/>
</dbReference>
<dbReference type="Pfam" id="PF13962">
    <property type="entry name" value="PGG"/>
    <property type="match status" value="1"/>
</dbReference>
<dbReference type="InterPro" id="IPR036770">
    <property type="entry name" value="Ankyrin_rpt-contain_sf"/>
</dbReference>
<feature type="transmembrane region" description="Helical" evidence="3">
    <location>
        <begin position="420"/>
        <end position="442"/>
    </location>
</feature>
<organism evidence="5 6">
    <name type="scientific">Stylosanthes scabra</name>
    <dbReference type="NCBI Taxonomy" id="79078"/>
    <lineage>
        <taxon>Eukaryota</taxon>
        <taxon>Viridiplantae</taxon>
        <taxon>Streptophyta</taxon>
        <taxon>Embryophyta</taxon>
        <taxon>Tracheophyta</taxon>
        <taxon>Spermatophyta</taxon>
        <taxon>Magnoliopsida</taxon>
        <taxon>eudicotyledons</taxon>
        <taxon>Gunneridae</taxon>
        <taxon>Pentapetalae</taxon>
        <taxon>rosids</taxon>
        <taxon>fabids</taxon>
        <taxon>Fabales</taxon>
        <taxon>Fabaceae</taxon>
        <taxon>Papilionoideae</taxon>
        <taxon>50 kb inversion clade</taxon>
        <taxon>dalbergioids sensu lato</taxon>
        <taxon>Dalbergieae</taxon>
        <taxon>Pterocarpus clade</taxon>
        <taxon>Stylosanthes</taxon>
    </lineage>
</organism>